<protein>
    <submittedName>
        <fullName evidence="5">Alkaline exonuclease</fullName>
    </submittedName>
</protein>
<dbReference type="Gene3D" id="3.90.320.10">
    <property type="match status" value="1"/>
</dbReference>
<name>M1JTI8_NPVSL</name>
<evidence type="ECO:0000256" key="2">
    <source>
        <dbReference type="ARBA" id="ARBA00022759"/>
    </source>
</evidence>
<evidence type="ECO:0000256" key="3">
    <source>
        <dbReference type="ARBA" id="ARBA00022801"/>
    </source>
</evidence>
<keyword evidence="3" id="KW-0378">Hydrolase</keyword>
<dbReference type="Proteomes" id="UP000232896">
    <property type="component" value="Segment"/>
</dbReference>
<dbReference type="InterPro" id="IPR011335">
    <property type="entry name" value="Restrct_endonuc-II-like"/>
</dbReference>
<dbReference type="InterPro" id="IPR011604">
    <property type="entry name" value="PDDEXK-like_dom_sf"/>
</dbReference>
<proteinExistence type="predicted"/>
<dbReference type="PANTHER" id="PTHR46609">
    <property type="entry name" value="EXONUCLEASE, PHAGE-TYPE/RECB, C-TERMINAL DOMAIN-CONTAINING PROTEIN"/>
    <property type="match status" value="1"/>
</dbReference>
<keyword evidence="2" id="KW-0255">Endonuclease</keyword>
<evidence type="ECO:0000313" key="5">
    <source>
        <dbReference type="EMBL" id="AGE89960.1"/>
    </source>
</evidence>
<organism evidence="5 6">
    <name type="scientific">Spodoptera littoralis nuclear polyhedrosis virus</name>
    <name type="common">SlNPV</name>
    <dbReference type="NCBI Taxonomy" id="10456"/>
    <lineage>
        <taxon>Viruses</taxon>
        <taxon>Viruses incertae sedis</taxon>
        <taxon>Naldaviricetes</taxon>
        <taxon>Lefavirales</taxon>
        <taxon>Baculoviridae</taxon>
        <taxon>Alphabaculovirus</taxon>
        <taxon>Alphabaculovirus splittoralis</taxon>
    </lineage>
</organism>
<evidence type="ECO:0000256" key="4">
    <source>
        <dbReference type="ARBA" id="ARBA00022839"/>
    </source>
</evidence>
<dbReference type="InterPro" id="IPR034720">
    <property type="entry name" value="Viral_alk_exo"/>
</dbReference>
<dbReference type="InterPro" id="IPR051703">
    <property type="entry name" value="NF-kappa-B_Signaling_Reg"/>
</dbReference>
<keyword evidence="1" id="KW-0540">Nuclease</keyword>
<dbReference type="EMBL" id="JX454574">
    <property type="protein sequence ID" value="AGE89960.1"/>
    <property type="molecule type" value="Genomic_DNA"/>
</dbReference>
<evidence type="ECO:0000256" key="1">
    <source>
        <dbReference type="ARBA" id="ARBA00022722"/>
    </source>
</evidence>
<dbReference type="GO" id="GO:0004519">
    <property type="term" value="F:endonuclease activity"/>
    <property type="evidence" value="ECO:0007669"/>
    <property type="project" value="UniProtKB-KW"/>
</dbReference>
<dbReference type="OrthoDB" id="9306at10239"/>
<reference evidence="5 6" key="1">
    <citation type="journal article" date="2013" name="Virus Res.">
        <title>Determination and analysis of the genome sequence of Spodoptera littoralis multiple nucleopolyhedrovirus.</title>
        <authorList>
            <person name="Breitenbach J.E."/>
            <person name="El-Sheikh el.-S.A."/>
            <person name="Harrison R.L."/>
            <person name="Rowley D.L."/>
            <person name="Sparks M.E."/>
            <person name="Gundersen-Rindal D.E."/>
            <person name="Popham H.J."/>
        </authorList>
    </citation>
    <scope>NUCLEOTIDE SEQUENCE [LARGE SCALE GENOMIC DNA]</scope>
    <source>
        <strain evidence="5">AN1956</strain>
    </source>
</reference>
<dbReference type="GO" id="GO:0004527">
    <property type="term" value="F:exonuclease activity"/>
    <property type="evidence" value="ECO:0007669"/>
    <property type="project" value="UniProtKB-KW"/>
</dbReference>
<evidence type="ECO:0000313" key="6">
    <source>
        <dbReference type="Proteomes" id="UP000232896"/>
    </source>
</evidence>
<keyword evidence="4 5" id="KW-0269">Exonuclease</keyword>
<sequence>MNRIADLKLLLNDKQKEIYAEFQYENYVTRLINENATLSREKIFEIEYHTRGQSENPLWLLMRINRKTASMSGAHTLSSSVDVFNCGAMSYGLFQEEKVKDNKIVIQHIETLIENELKAKIVQTVLNCGMILSKYGLCSASPDSYFLLDNGQIVPLEIKCPITYRNVTVEEMRASLGVRKNRYRVKHTALSVNTKNVPVFCVEKTDPHYRQMQRQMYVMNAPMAVYLVKFKDSIVISTVKRDAQFCDKELRSEKYMFASYVTNNKNDDRLDHQYFRIESLKVCPSLPFDESVAARLTRQGFYYSFGKLVCAFCAKRFDIDTDPDTVFAMHGDGGDDCENNARNKKLMMKKHENYLSIATRMCTLPTDKTHLARLGVFCDAADSNRYKLFCCDGIVQVDPEIVVGHLNNCDFVQQQ</sequence>
<gene>
    <name evidence="5" type="ORF">SlsnVgp105</name>
</gene>
<accession>M1JTI8</accession>
<organismHost>
    <name type="scientific">Lepidoptera</name>
    <name type="common">moths &amp; butterflies</name>
    <dbReference type="NCBI Taxonomy" id="7088"/>
</organismHost>
<dbReference type="PANTHER" id="PTHR46609:SF8">
    <property type="entry name" value="YQAJ VIRAL RECOMBINASE DOMAIN-CONTAINING PROTEIN"/>
    <property type="match status" value="1"/>
</dbReference>
<keyword evidence="6" id="KW-1185">Reference proteome</keyword>
<dbReference type="Pfam" id="PF01771">
    <property type="entry name" value="Viral_alk_exo"/>
    <property type="match status" value="1"/>
</dbReference>
<dbReference type="SUPFAM" id="SSF52980">
    <property type="entry name" value="Restriction endonuclease-like"/>
    <property type="match status" value="1"/>
</dbReference>